<feature type="compositionally biased region" description="Basic and acidic residues" evidence="1">
    <location>
        <begin position="26"/>
        <end position="50"/>
    </location>
</feature>
<protein>
    <submittedName>
        <fullName evidence="2">Conserved domain protein</fullName>
    </submittedName>
</protein>
<gene>
    <name evidence="2" type="ORF">HMPREF9290_0934</name>
</gene>
<organism evidence="2 3">
    <name type="scientific">Anaerococcus prevotii ACS-065-V-Col13</name>
    <dbReference type="NCBI Taxonomy" id="879305"/>
    <lineage>
        <taxon>Bacteria</taxon>
        <taxon>Bacillati</taxon>
        <taxon>Bacillota</taxon>
        <taxon>Tissierellia</taxon>
        <taxon>Tissierellales</taxon>
        <taxon>Peptoniphilaceae</taxon>
        <taxon>Anaerococcus</taxon>
    </lineage>
</organism>
<reference evidence="2 3" key="1">
    <citation type="submission" date="2011-01" db="EMBL/GenBank/DDBJ databases">
        <authorList>
            <person name="Durkin A.S."/>
            <person name="Madupu R."/>
            <person name="Torralba M."/>
            <person name="Gillis M."/>
            <person name="Methe B."/>
            <person name="Sutton G."/>
            <person name="Nelson K.E."/>
        </authorList>
    </citation>
    <scope>NUCLEOTIDE SEQUENCE [LARGE SCALE GENOMIC DNA]</scope>
    <source>
        <strain evidence="2 3">ACS-065-V-Col13</strain>
    </source>
</reference>
<sequence>MIFTAIWEKITIPKADASGDNNDTTKPIDKNKSDNKDKSNKNINKTEDNNSKIVAKNINENNATSKSNKKNPKTGITSILAEVNALVALMFGYKKLKKKD</sequence>
<dbReference type="EMBL" id="AEXM01000006">
    <property type="protein sequence ID" value="EGC82811.1"/>
    <property type="molecule type" value="Genomic_DNA"/>
</dbReference>
<dbReference type="RefSeq" id="WP_004833925.1">
    <property type="nucleotide sequence ID" value="NZ_AEXM01000006.1"/>
</dbReference>
<proteinExistence type="predicted"/>
<keyword evidence="3" id="KW-1185">Reference proteome</keyword>
<accession>F0GTL2</accession>
<dbReference type="AlphaFoldDB" id="F0GTL2"/>
<feature type="region of interest" description="Disordered" evidence="1">
    <location>
        <begin position="14"/>
        <end position="74"/>
    </location>
</feature>
<evidence type="ECO:0000313" key="2">
    <source>
        <dbReference type="EMBL" id="EGC82811.1"/>
    </source>
</evidence>
<dbReference type="STRING" id="879305.HMPREF9290_0934"/>
<evidence type="ECO:0000256" key="1">
    <source>
        <dbReference type="SAM" id="MobiDB-lite"/>
    </source>
</evidence>
<name>F0GTL2_9FIRM</name>
<dbReference type="PATRIC" id="fig|879305.3.peg.157"/>
<evidence type="ECO:0000313" key="3">
    <source>
        <dbReference type="Proteomes" id="UP000005286"/>
    </source>
</evidence>
<comment type="caution">
    <text evidence="2">The sequence shown here is derived from an EMBL/GenBank/DDBJ whole genome shotgun (WGS) entry which is preliminary data.</text>
</comment>
<dbReference type="Proteomes" id="UP000005286">
    <property type="component" value="Unassembled WGS sequence"/>
</dbReference>